<reference evidence="1 2" key="1">
    <citation type="journal article" date="2011" name="BMC Genomics">
        <title>Genome sequencing reveals diversification of virulence factor content and possible host adaptation in distinct subpopulations of Salmonella enterica.</title>
        <authorList>
            <person name="den Bakker H.C."/>
            <person name="Moreno Switt A.I."/>
            <person name="Govoni G."/>
            <person name="Cummings C.A."/>
            <person name="Ranieri M.L."/>
            <person name="Degoricija L."/>
            <person name="Hoelzer K."/>
            <person name="Rodriguez-Rivera L.D."/>
            <person name="Brown S."/>
            <person name="Bolchacova E."/>
            <person name="Furtado M.R."/>
            <person name="Wiedmann M."/>
        </authorList>
    </citation>
    <scope>NUCLEOTIDE SEQUENCE [LARGE SCALE GENOMIC DNA]</scope>
    <source>
        <strain evidence="1 2">R8-2977</strain>
    </source>
</reference>
<dbReference type="Proteomes" id="UP000004776">
    <property type="component" value="Unassembled WGS sequence"/>
</dbReference>
<name>G5RT15_SALET</name>
<feature type="non-terminal residue" evidence="1">
    <location>
        <position position="1"/>
    </location>
</feature>
<evidence type="ECO:0000313" key="1">
    <source>
        <dbReference type="EMBL" id="EHD05302.1"/>
    </source>
</evidence>
<proteinExistence type="predicted"/>
<protein>
    <submittedName>
        <fullName evidence="1">Uncharacterized protein</fullName>
    </submittedName>
</protein>
<evidence type="ECO:0000313" key="2">
    <source>
        <dbReference type="Proteomes" id="UP000004776"/>
    </source>
</evidence>
<comment type="caution">
    <text evidence="1">The sequence shown here is derived from an EMBL/GenBank/DDBJ whole genome shotgun (WGS) entry which is preliminary data.</text>
</comment>
<dbReference type="AlphaFoldDB" id="G5RT15"/>
<accession>G5RT15</accession>
<organism evidence="1 2">
    <name type="scientific">Salmonella enterica subsp. enterica serovar Urbana str. R8-2977</name>
    <dbReference type="NCBI Taxonomy" id="913084"/>
    <lineage>
        <taxon>Bacteria</taxon>
        <taxon>Pseudomonadati</taxon>
        <taxon>Pseudomonadota</taxon>
        <taxon>Gammaproteobacteria</taxon>
        <taxon>Enterobacterales</taxon>
        <taxon>Enterobacteriaceae</taxon>
        <taxon>Salmonella</taxon>
    </lineage>
</organism>
<dbReference type="EMBL" id="AFCW01000560">
    <property type="protein sequence ID" value="EHD05302.1"/>
    <property type="molecule type" value="Genomic_DNA"/>
</dbReference>
<gene>
    <name evidence="1" type="ORF">LTSEURB_1388</name>
</gene>
<sequence>REIGIRMAVDRRCDRRSRLRENMDQCGKGGRSIDS</sequence>